<evidence type="ECO:0000313" key="2">
    <source>
        <dbReference type="WBParaSite" id="nRc.2.0.1.t37772-RA"/>
    </source>
</evidence>
<accession>A0A915KGA6</accession>
<evidence type="ECO:0000313" key="1">
    <source>
        <dbReference type="Proteomes" id="UP000887565"/>
    </source>
</evidence>
<dbReference type="Gene3D" id="2.40.50.140">
    <property type="entry name" value="Nucleic acid-binding proteins"/>
    <property type="match status" value="1"/>
</dbReference>
<dbReference type="WBParaSite" id="nRc.2.0.1.t37772-RA">
    <property type="protein sequence ID" value="nRc.2.0.1.t37772-RA"/>
    <property type="gene ID" value="nRc.2.0.1.g37772"/>
</dbReference>
<dbReference type="Proteomes" id="UP000887565">
    <property type="component" value="Unplaced"/>
</dbReference>
<organism evidence="1 2">
    <name type="scientific">Romanomermis culicivorax</name>
    <name type="common">Nematode worm</name>
    <dbReference type="NCBI Taxonomy" id="13658"/>
    <lineage>
        <taxon>Eukaryota</taxon>
        <taxon>Metazoa</taxon>
        <taxon>Ecdysozoa</taxon>
        <taxon>Nematoda</taxon>
        <taxon>Enoplea</taxon>
        <taxon>Dorylaimia</taxon>
        <taxon>Mermithida</taxon>
        <taxon>Mermithoidea</taxon>
        <taxon>Mermithidae</taxon>
        <taxon>Romanomermis</taxon>
    </lineage>
</organism>
<proteinExistence type="predicted"/>
<dbReference type="AlphaFoldDB" id="A0A915KGA6"/>
<protein>
    <submittedName>
        <fullName evidence="2">CSD domain-containing protein</fullName>
    </submittedName>
</protein>
<sequence>ATYGFVVTDDGEKYFFHFGTCATKPEFFKVGDEVEFVLGEDSKTHRVHAQRLAKIRDPGDSSGSSLCNRLAGSAFTAVRSLKSCSGASKLTASACQSPVSSFNSGCRCPSTNVVAASTEPQQQQQMATEQYFFTNLAKPNPLHLHSMAGNAADMALEALKHLQQHSLVSVQCYGLVLSWPKFSEPDCAGTIACEIAGAPTLVKFNASSLKYHLETPLIFYGVKVNFTAIWHAG</sequence>
<dbReference type="SUPFAM" id="SSF50249">
    <property type="entry name" value="Nucleic acid-binding proteins"/>
    <property type="match status" value="1"/>
</dbReference>
<name>A0A915KGA6_ROMCU</name>
<dbReference type="InterPro" id="IPR012340">
    <property type="entry name" value="NA-bd_OB-fold"/>
</dbReference>
<reference evidence="2" key="1">
    <citation type="submission" date="2022-11" db="UniProtKB">
        <authorList>
            <consortium name="WormBaseParasite"/>
        </authorList>
    </citation>
    <scope>IDENTIFICATION</scope>
</reference>
<keyword evidence="1" id="KW-1185">Reference proteome</keyword>